<accession>A0A8A1MGY2</accession>
<dbReference type="FunFam" id="3.30.930.10:FF:000039">
    <property type="entry name" value="Threonyl-tRNA synthetase, mitochondrial"/>
    <property type="match status" value="1"/>
</dbReference>
<dbReference type="AlphaFoldDB" id="A0A8A1MGY2"/>
<dbReference type="PANTHER" id="PTHR11451:SF50">
    <property type="entry name" value="THREONINE--TRNA LIGASE, MITOCHONDRIAL"/>
    <property type="match status" value="1"/>
</dbReference>
<evidence type="ECO:0000256" key="12">
    <source>
        <dbReference type="ARBA" id="ARBA00049515"/>
    </source>
</evidence>
<feature type="compositionally biased region" description="Basic and acidic residues" evidence="13">
    <location>
        <begin position="70"/>
        <end position="80"/>
    </location>
</feature>
<evidence type="ECO:0000256" key="2">
    <source>
        <dbReference type="ARBA" id="ARBA00008226"/>
    </source>
</evidence>
<keyword evidence="7" id="KW-0648">Protein biosynthesis</keyword>
<dbReference type="SUPFAM" id="SSF52954">
    <property type="entry name" value="Class II aaRS ABD-related"/>
    <property type="match status" value="1"/>
</dbReference>
<dbReference type="Gene3D" id="3.40.50.800">
    <property type="entry name" value="Anticodon-binding domain"/>
    <property type="match status" value="1"/>
</dbReference>
<comment type="catalytic activity">
    <reaction evidence="12">
        <text>tRNA(Thr) + L-threonine + ATP = L-threonyl-tRNA(Thr) + AMP + diphosphate + H(+)</text>
        <dbReference type="Rhea" id="RHEA:24624"/>
        <dbReference type="Rhea" id="RHEA-COMP:9670"/>
        <dbReference type="Rhea" id="RHEA-COMP:9704"/>
        <dbReference type="ChEBI" id="CHEBI:15378"/>
        <dbReference type="ChEBI" id="CHEBI:30616"/>
        <dbReference type="ChEBI" id="CHEBI:33019"/>
        <dbReference type="ChEBI" id="CHEBI:57926"/>
        <dbReference type="ChEBI" id="CHEBI:78442"/>
        <dbReference type="ChEBI" id="CHEBI:78534"/>
        <dbReference type="ChEBI" id="CHEBI:456215"/>
        <dbReference type="EC" id="6.1.1.3"/>
    </reaction>
</comment>
<dbReference type="SUPFAM" id="SSF55681">
    <property type="entry name" value="Class II aaRS and biotin synthetases"/>
    <property type="match status" value="1"/>
</dbReference>
<organism evidence="15 16">
    <name type="scientific">Ajellomyces capsulatus</name>
    <name type="common">Darling's disease fungus</name>
    <name type="synonym">Histoplasma capsulatum</name>
    <dbReference type="NCBI Taxonomy" id="5037"/>
    <lineage>
        <taxon>Eukaryota</taxon>
        <taxon>Fungi</taxon>
        <taxon>Dikarya</taxon>
        <taxon>Ascomycota</taxon>
        <taxon>Pezizomycotina</taxon>
        <taxon>Eurotiomycetes</taxon>
        <taxon>Eurotiomycetidae</taxon>
        <taxon>Onygenales</taxon>
        <taxon>Ajellomycetaceae</taxon>
        <taxon>Histoplasma</taxon>
    </lineage>
</organism>
<evidence type="ECO:0000313" key="15">
    <source>
        <dbReference type="EMBL" id="QSS65145.1"/>
    </source>
</evidence>
<dbReference type="Proteomes" id="UP000663671">
    <property type="component" value="Chromosome 3"/>
</dbReference>
<dbReference type="PROSITE" id="PS50862">
    <property type="entry name" value="AA_TRNA_LIGASE_II"/>
    <property type="match status" value="1"/>
</dbReference>
<evidence type="ECO:0000256" key="11">
    <source>
        <dbReference type="ARBA" id="ARBA00031900"/>
    </source>
</evidence>
<evidence type="ECO:0000256" key="1">
    <source>
        <dbReference type="ARBA" id="ARBA00004305"/>
    </source>
</evidence>
<dbReference type="OrthoDB" id="5423599at2759"/>
<dbReference type="Gene3D" id="3.30.930.10">
    <property type="entry name" value="Bira Bifunctional Protein, Domain 2"/>
    <property type="match status" value="1"/>
</dbReference>
<evidence type="ECO:0000259" key="14">
    <source>
        <dbReference type="PROSITE" id="PS50862"/>
    </source>
</evidence>
<reference evidence="15" key="1">
    <citation type="submission" date="2021-01" db="EMBL/GenBank/DDBJ databases">
        <title>Chromosome-level genome assembly of a human fungal pathogen reveals clustering of transcriptionally co-regulated genes.</title>
        <authorList>
            <person name="Voorhies M."/>
            <person name="Cohen S."/>
            <person name="Shea T.P."/>
            <person name="Petrus S."/>
            <person name="Munoz J.F."/>
            <person name="Poplawski S."/>
            <person name="Goldman W.E."/>
            <person name="Michael T."/>
            <person name="Cuomo C.A."/>
            <person name="Sil A."/>
            <person name="Beyhan S."/>
        </authorList>
    </citation>
    <scope>NUCLEOTIDE SEQUENCE</scope>
    <source>
        <strain evidence="15">WU24</strain>
    </source>
</reference>
<protein>
    <recommendedName>
        <fullName evidence="3">threonine--tRNA ligase</fullName>
        <ecNumber evidence="3">6.1.1.3</ecNumber>
    </recommendedName>
    <alternativeName>
        <fullName evidence="11">Threonyl-tRNA synthetase</fullName>
    </alternativeName>
</protein>
<gene>
    <name evidence="15" type="ORF">I7I51_05987</name>
</gene>
<dbReference type="PANTHER" id="PTHR11451">
    <property type="entry name" value="THREONINE-TRNA LIGASE"/>
    <property type="match status" value="1"/>
</dbReference>
<dbReference type="PRINTS" id="PR01047">
    <property type="entry name" value="TRNASYNTHTHR"/>
</dbReference>
<dbReference type="GO" id="GO:0005524">
    <property type="term" value="F:ATP binding"/>
    <property type="evidence" value="ECO:0007669"/>
    <property type="project" value="UniProtKB-KW"/>
</dbReference>
<dbReference type="InterPro" id="IPR004154">
    <property type="entry name" value="Anticodon-bd"/>
</dbReference>
<keyword evidence="9" id="KW-0496">Mitochondrion</keyword>
<comment type="subcellular location">
    <subcellularLocation>
        <location evidence="1">Mitochondrion matrix</location>
    </subcellularLocation>
</comment>
<dbReference type="InterPro" id="IPR002320">
    <property type="entry name" value="Thr-tRNA-ligase_IIa"/>
</dbReference>
<evidence type="ECO:0000313" key="16">
    <source>
        <dbReference type="Proteomes" id="UP000663671"/>
    </source>
</evidence>
<feature type="domain" description="Aminoacyl-transfer RNA synthetases class-II family profile" evidence="14">
    <location>
        <begin position="119"/>
        <end position="409"/>
    </location>
</feature>
<dbReference type="InterPro" id="IPR002314">
    <property type="entry name" value="aa-tRNA-synt_IIb"/>
</dbReference>
<dbReference type="GO" id="GO:0004829">
    <property type="term" value="F:threonine-tRNA ligase activity"/>
    <property type="evidence" value="ECO:0007669"/>
    <property type="project" value="UniProtKB-EC"/>
</dbReference>
<dbReference type="Pfam" id="PF00587">
    <property type="entry name" value="tRNA-synt_2b"/>
    <property type="match status" value="1"/>
</dbReference>
<name>A0A8A1MGY2_AJECA</name>
<evidence type="ECO:0000256" key="9">
    <source>
        <dbReference type="ARBA" id="ARBA00023128"/>
    </source>
</evidence>
<dbReference type="VEuPathDB" id="FungiDB:I7I51_05987"/>
<evidence type="ECO:0000256" key="8">
    <source>
        <dbReference type="ARBA" id="ARBA00022946"/>
    </source>
</evidence>
<dbReference type="InterPro" id="IPR033728">
    <property type="entry name" value="ThrRS_core"/>
</dbReference>
<sequence>MRPPNVFPGRWRFVPINSAASIRPQWIQKYHYYPASLAGSRNCSCTASQLSQTNAGQLLRNNNNDNDNDNDNHNKSDAPHHGTYSHTHTLPPADHRVVGTEQELFVTSQYSPGSPLFLPNGTHILNKLTSFLRAQYTQYGFLEVLTPSIYKKSLWKVSGHWQNYKDDMYEVRGRNATGEQTAETQIGEDESYGLKPMNCPGHCLLFKSQNHSYRELPLRYADFSPLHRNEISGSLSGLTRVRRFHQDDGHIFCRPQQIGSEIESALKFTDTVMRTFGFENYRLVLSTRPEKDFIGSVELWDSAERQLRDALEKSGRSWELNHGDGAFYGPKIDMQIQDSDGKFHQLSTIQLDMNLPQRFELEYAVPEGEEDYDPETPGRAVPVLIHRAIFGSLERFFALLIENYNGRWPFWLSPRQGIILTVSQDEKLLQAADDAAAKMSGYWRVLSSSGDANSTPAPPKPLSPARTTFRIDLDTSARSLGKKIREAKKMKYNLIFVLGEKNLVDGSVDVDLGGQMMMTLGKGGVNSGATSHLHLLVDTPCWDVTGVPDLHGGANAVANAMKMKMKVDDVYNWLLRLETTFH</sequence>
<dbReference type="InterPro" id="IPR006195">
    <property type="entry name" value="aa-tRNA-synth_II"/>
</dbReference>
<dbReference type="GO" id="GO:0006435">
    <property type="term" value="P:threonyl-tRNA aminoacylation"/>
    <property type="evidence" value="ECO:0007669"/>
    <property type="project" value="InterPro"/>
</dbReference>
<dbReference type="CDD" id="cd00771">
    <property type="entry name" value="ThrRS_core"/>
    <property type="match status" value="1"/>
</dbReference>
<keyword evidence="10 15" id="KW-0030">Aminoacyl-tRNA synthetase</keyword>
<keyword evidence="8" id="KW-0809">Transit peptide</keyword>
<feature type="region of interest" description="Disordered" evidence="13">
    <location>
        <begin position="57"/>
        <end position="93"/>
    </location>
</feature>
<evidence type="ECO:0000256" key="10">
    <source>
        <dbReference type="ARBA" id="ARBA00023146"/>
    </source>
</evidence>
<dbReference type="Pfam" id="PF03129">
    <property type="entry name" value="HGTP_anticodon"/>
    <property type="match status" value="1"/>
</dbReference>
<dbReference type="GO" id="GO:0005759">
    <property type="term" value="C:mitochondrial matrix"/>
    <property type="evidence" value="ECO:0007669"/>
    <property type="project" value="UniProtKB-SubCell"/>
</dbReference>
<dbReference type="NCBIfam" id="TIGR00418">
    <property type="entry name" value="thrS"/>
    <property type="match status" value="1"/>
</dbReference>
<evidence type="ECO:0000256" key="7">
    <source>
        <dbReference type="ARBA" id="ARBA00022917"/>
    </source>
</evidence>
<evidence type="ECO:0000256" key="3">
    <source>
        <dbReference type="ARBA" id="ARBA00013163"/>
    </source>
</evidence>
<proteinExistence type="inferred from homology"/>
<keyword evidence="6" id="KW-0067">ATP-binding</keyword>
<dbReference type="InterPro" id="IPR045864">
    <property type="entry name" value="aa-tRNA-synth_II/BPL/LPL"/>
</dbReference>
<dbReference type="EC" id="6.1.1.3" evidence="3"/>
<evidence type="ECO:0000256" key="4">
    <source>
        <dbReference type="ARBA" id="ARBA00022598"/>
    </source>
</evidence>
<dbReference type="InterPro" id="IPR036621">
    <property type="entry name" value="Anticodon-bd_dom_sf"/>
</dbReference>
<evidence type="ECO:0000256" key="5">
    <source>
        <dbReference type="ARBA" id="ARBA00022741"/>
    </source>
</evidence>
<keyword evidence="5" id="KW-0547">Nucleotide-binding</keyword>
<evidence type="ECO:0000256" key="13">
    <source>
        <dbReference type="SAM" id="MobiDB-lite"/>
    </source>
</evidence>
<evidence type="ECO:0000256" key="6">
    <source>
        <dbReference type="ARBA" id="ARBA00022840"/>
    </source>
</evidence>
<keyword evidence="4" id="KW-0436">Ligase</keyword>
<comment type="similarity">
    <text evidence="2">Belongs to the class-II aminoacyl-tRNA synthetase family.</text>
</comment>
<dbReference type="EMBL" id="CP069115">
    <property type="protein sequence ID" value="QSS65145.1"/>
    <property type="molecule type" value="Genomic_DNA"/>
</dbReference>